<comment type="subcellular location">
    <subcellularLocation>
        <location evidence="1">Membrane</location>
        <topology evidence="1">Multi-pass membrane protein</topology>
    </subcellularLocation>
</comment>
<comment type="similarity">
    <text evidence="2">Belongs to the major facilitator superfamily. Sugar transporter (TC 2.A.1.1) family.</text>
</comment>
<keyword evidence="4" id="KW-1133">Transmembrane helix</keyword>
<sequence>LSSAAQNLAMILVGRIIAGWVVDPLSMSVPVYQSECAHPRIRGFIAGLTQQFIGVGFIVSTWVGYGSAHAEGTLAAFQWRFPLAVQAIPAARLAAGIMFFPESPRHLMETNREEQTMRVLKKLQFDGTNDEWIQHGFHEIKTTIAAVKSITVPGWRIMSTVPAWRTLLMHGVAV</sequence>
<reference evidence="7" key="1">
    <citation type="journal article" date="2023" name="Mol. Phylogenet. Evol.">
        <title>Genome-scale phylogeny and comparative genomics of the fungal order Sordariales.</title>
        <authorList>
            <person name="Hensen N."/>
            <person name="Bonometti L."/>
            <person name="Westerberg I."/>
            <person name="Brannstrom I.O."/>
            <person name="Guillou S."/>
            <person name="Cros-Aarteil S."/>
            <person name="Calhoun S."/>
            <person name="Haridas S."/>
            <person name="Kuo A."/>
            <person name="Mondo S."/>
            <person name="Pangilinan J."/>
            <person name="Riley R."/>
            <person name="LaButti K."/>
            <person name="Andreopoulos B."/>
            <person name="Lipzen A."/>
            <person name="Chen C."/>
            <person name="Yan M."/>
            <person name="Daum C."/>
            <person name="Ng V."/>
            <person name="Clum A."/>
            <person name="Steindorff A."/>
            <person name="Ohm R.A."/>
            <person name="Martin F."/>
            <person name="Silar P."/>
            <person name="Natvig D.O."/>
            <person name="Lalanne C."/>
            <person name="Gautier V."/>
            <person name="Ament-Velasquez S.L."/>
            <person name="Kruys A."/>
            <person name="Hutchinson M.I."/>
            <person name="Powell A.J."/>
            <person name="Barry K."/>
            <person name="Miller A.N."/>
            <person name="Grigoriev I.V."/>
            <person name="Debuchy R."/>
            <person name="Gladieux P."/>
            <person name="Hiltunen Thoren M."/>
            <person name="Johannesson H."/>
        </authorList>
    </citation>
    <scope>NUCLEOTIDE SEQUENCE</scope>
    <source>
        <strain evidence="7">CBS 955.72</strain>
    </source>
</reference>
<keyword evidence="8" id="KW-1185">Reference proteome</keyword>
<dbReference type="GO" id="GO:0005351">
    <property type="term" value="F:carbohydrate:proton symporter activity"/>
    <property type="evidence" value="ECO:0007669"/>
    <property type="project" value="TreeGrafter"/>
</dbReference>
<evidence type="ECO:0000259" key="6">
    <source>
        <dbReference type="PROSITE" id="PS50850"/>
    </source>
</evidence>
<organism evidence="7 8">
    <name type="scientific">Lasiosphaeria hispida</name>
    <dbReference type="NCBI Taxonomy" id="260671"/>
    <lineage>
        <taxon>Eukaryota</taxon>
        <taxon>Fungi</taxon>
        <taxon>Dikarya</taxon>
        <taxon>Ascomycota</taxon>
        <taxon>Pezizomycotina</taxon>
        <taxon>Sordariomycetes</taxon>
        <taxon>Sordariomycetidae</taxon>
        <taxon>Sordariales</taxon>
        <taxon>Lasiosphaeriaceae</taxon>
        <taxon>Lasiosphaeria</taxon>
    </lineage>
</organism>
<dbReference type="Gene3D" id="1.20.1250.20">
    <property type="entry name" value="MFS general substrate transporter like domains"/>
    <property type="match status" value="1"/>
</dbReference>
<accession>A0AAJ0MA31</accession>
<dbReference type="InterPro" id="IPR036259">
    <property type="entry name" value="MFS_trans_sf"/>
</dbReference>
<comment type="caution">
    <text evidence="7">The sequence shown here is derived from an EMBL/GenBank/DDBJ whole genome shotgun (WGS) entry which is preliminary data.</text>
</comment>
<dbReference type="AlphaFoldDB" id="A0AAJ0MA31"/>
<dbReference type="EMBL" id="JAUIQD010000007">
    <property type="protein sequence ID" value="KAK3344207.1"/>
    <property type="molecule type" value="Genomic_DNA"/>
</dbReference>
<gene>
    <name evidence="7" type="ORF">B0T25DRAFT_463206</name>
</gene>
<evidence type="ECO:0000256" key="1">
    <source>
        <dbReference type="ARBA" id="ARBA00004141"/>
    </source>
</evidence>
<feature type="non-terminal residue" evidence="7">
    <location>
        <position position="1"/>
    </location>
</feature>
<dbReference type="PROSITE" id="PS50850">
    <property type="entry name" value="MFS"/>
    <property type="match status" value="1"/>
</dbReference>
<keyword evidence="5" id="KW-0472">Membrane</keyword>
<feature type="domain" description="Major facilitator superfamily (MFS) profile" evidence="6">
    <location>
        <begin position="1"/>
        <end position="174"/>
    </location>
</feature>
<evidence type="ECO:0000313" key="8">
    <source>
        <dbReference type="Proteomes" id="UP001275084"/>
    </source>
</evidence>
<evidence type="ECO:0000256" key="5">
    <source>
        <dbReference type="ARBA" id="ARBA00023136"/>
    </source>
</evidence>
<dbReference type="PANTHER" id="PTHR48022">
    <property type="entry name" value="PLASTIDIC GLUCOSE TRANSPORTER 4"/>
    <property type="match status" value="1"/>
</dbReference>
<evidence type="ECO:0000256" key="4">
    <source>
        <dbReference type="ARBA" id="ARBA00022989"/>
    </source>
</evidence>
<dbReference type="InterPro" id="IPR005828">
    <property type="entry name" value="MFS_sugar_transport-like"/>
</dbReference>
<name>A0AAJ0MA31_9PEZI</name>
<proteinExistence type="inferred from homology"/>
<dbReference type="Pfam" id="PF00083">
    <property type="entry name" value="Sugar_tr"/>
    <property type="match status" value="1"/>
</dbReference>
<evidence type="ECO:0000256" key="2">
    <source>
        <dbReference type="ARBA" id="ARBA00010992"/>
    </source>
</evidence>
<keyword evidence="3" id="KW-0812">Transmembrane</keyword>
<dbReference type="PANTHER" id="PTHR48022:SF80">
    <property type="entry name" value="SUGAR TRANSPORTER, PUTATIVE (AFU_ORTHOLOGUE AFUA_3G12170)-RELATED"/>
    <property type="match status" value="1"/>
</dbReference>
<dbReference type="GO" id="GO:0016020">
    <property type="term" value="C:membrane"/>
    <property type="evidence" value="ECO:0007669"/>
    <property type="project" value="UniProtKB-SubCell"/>
</dbReference>
<dbReference type="Proteomes" id="UP001275084">
    <property type="component" value="Unassembled WGS sequence"/>
</dbReference>
<dbReference type="InterPro" id="IPR020846">
    <property type="entry name" value="MFS_dom"/>
</dbReference>
<evidence type="ECO:0000313" key="7">
    <source>
        <dbReference type="EMBL" id="KAK3344207.1"/>
    </source>
</evidence>
<dbReference type="SUPFAM" id="SSF103473">
    <property type="entry name" value="MFS general substrate transporter"/>
    <property type="match status" value="1"/>
</dbReference>
<reference evidence="7" key="2">
    <citation type="submission" date="2023-06" db="EMBL/GenBank/DDBJ databases">
        <authorList>
            <consortium name="Lawrence Berkeley National Laboratory"/>
            <person name="Haridas S."/>
            <person name="Hensen N."/>
            <person name="Bonometti L."/>
            <person name="Westerberg I."/>
            <person name="Brannstrom I.O."/>
            <person name="Guillou S."/>
            <person name="Cros-Aarteil S."/>
            <person name="Calhoun S."/>
            <person name="Kuo A."/>
            <person name="Mondo S."/>
            <person name="Pangilinan J."/>
            <person name="Riley R."/>
            <person name="Labutti K."/>
            <person name="Andreopoulos B."/>
            <person name="Lipzen A."/>
            <person name="Chen C."/>
            <person name="Yanf M."/>
            <person name="Daum C."/>
            <person name="Ng V."/>
            <person name="Clum A."/>
            <person name="Steindorff A."/>
            <person name="Ohm R."/>
            <person name="Martin F."/>
            <person name="Silar P."/>
            <person name="Natvig D."/>
            <person name="Lalanne C."/>
            <person name="Gautier V."/>
            <person name="Ament-Velasquez S.L."/>
            <person name="Kruys A."/>
            <person name="Hutchinson M.I."/>
            <person name="Powell A.J."/>
            <person name="Barry K."/>
            <person name="Miller A.N."/>
            <person name="Grigoriev I.V."/>
            <person name="Debuchy R."/>
            <person name="Gladieux P."/>
            <person name="Thoren M.H."/>
            <person name="Johannesson H."/>
        </authorList>
    </citation>
    <scope>NUCLEOTIDE SEQUENCE</scope>
    <source>
        <strain evidence="7">CBS 955.72</strain>
    </source>
</reference>
<protein>
    <submittedName>
        <fullName evidence="7">General substrate transporter</fullName>
    </submittedName>
</protein>
<dbReference type="InterPro" id="IPR050360">
    <property type="entry name" value="MFS_Sugar_Transporters"/>
</dbReference>
<evidence type="ECO:0000256" key="3">
    <source>
        <dbReference type="ARBA" id="ARBA00022692"/>
    </source>
</evidence>